<dbReference type="InterPro" id="IPR011009">
    <property type="entry name" value="Kinase-like_dom_sf"/>
</dbReference>
<sequence length="214" mass="24135">MKGIKKRVYHAFVALSLRKCSAGELYVFGANRFMFVCSRDGKPNTLNPINNSNLPQNHQNIPIPETQTEKSPADQDRPKAELVKQTDWQQQLPPDGVEVSHEEIERCYKIGSVVGDGNFAVVRECRVRGSTQTFAMKMVDKAKLQGRGHMIQNEIALLRSLAHPRLVQLLRSHHTDTYVYLLMELVTEVSTVVNTQMAVLVLQHVASLNSGEIW</sequence>
<dbReference type="Gene3D" id="3.30.200.20">
    <property type="entry name" value="Phosphorylase Kinase, domain 1"/>
    <property type="match status" value="1"/>
</dbReference>
<feature type="region of interest" description="Disordered" evidence="2">
    <location>
        <begin position="47"/>
        <end position="78"/>
    </location>
</feature>
<dbReference type="Proteomes" id="UP000018467">
    <property type="component" value="Unassembled WGS sequence"/>
</dbReference>
<dbReference type="PROSITE" id="PS50011">
    <property type="entry name" value="PROTEIN_KINASE_DOM"/>
    <property type="match status" value="1"/>
</dbReference>
<evidence type="ECO:0000256" key="1">
    <source>
        <dbReference type="PROSITE-ProRule" id="PRU10141"/>
    </source>
</evidence>
<dbReference type="GeneTree" id="ENSGT00940000159476"/>
<dbReference type="GO" id="GO:0005524">
    <property type="term" value="F:ATP binding"/>
    <property type="evidence" value="ECO:0007669"/>
    <property type="project" value="UniProtKB-UniRule"/>
</dbReference>
<dbReference type="InterPro" id="IPR017441">
    <property type="entry name" value="Protein_kinase_ATP_BS"/>
</dbReference>
<keyword evidence="1" id="KW-0547">Nucleotide-binding</keyword>
<dbReference type="InterPro" id="IPR000719">
    <property type="entry name" value="Prot_kinase_dom"/>
</dbReference>
<proteinExistence type="predicted"/>
<dbReference type="InParanoid" id="A0A3B1K491"/>
<dbReference type="SUPFAM" id="SSF56112">
    <property type="entry name" value="Protein kinase-like (PK-like)"/>
    <property type="match status" value="1"/>
</dbReference>
<dbReference type="Pfam" id="PF00069">
    <property type="entry name" value="Pkinase"/>
    <property type="match status" value="1"/>
</dbReference>
<dbReference type="Ensembl" id="ENSAMXT00000037913.1">
    <property type="protein sequence ID" value="ENSAMXP00000048910.1"/>
    <property type="gene ID" value="ENSAMXG00000036806.1"/>
</dbReference>
<dbReference type="AlphaFoldDB" id="A0A3B1K491"/>
<keyword evidence="1" id="KW-0067">ATP-binding</keyword>
<dbReference type="PROSITE" id="PS00107">
    <property type="entry name" value="PROTEIN_KINASE_ATP"/>
    <property type="match status" value="1"/>
</dbReference>
<dbReference type="STRING" id="7994.ENSAMXP00000048910"/>
<reference evidence="5" key="1">
    <citation type="submission" date="2013-03" db="EMBL/GenBank/DDBJ databases">
        <authorList>
            <person name="Jeffery W."/>
            <person name="Warren W."/>
            <person name="Wilson R.K."/>
        </authorList>
    </citation>
    <scope>NUCLEOTIDE SEQUENCE</scope>
    <source>
        <strain evidence="5">female</strain>
    </source>
</reference>
<evidence type="ECO:0000256" key="2">
    <source>
        <dbReference type="SAM" id="MobiDB-lite"/>
    </source>
</evidence>
<feature type="binding site" evidence="1">
    <location>
        <position position="137"/>
    </location>
    <ligand>
        <name>ATP</name>
        <dbReference type="ChEBI" id="CHEBI:30616"/>
    </ligand>
</feature>
<dbReference type="Bgee" id="ENSAMXG00000036806">
    <property type="expression patterns" value="Expressed in embryo"/>
</dbReference>
<feature type="domain" description="Protein kinase" evidence="3">
    <location>
        <begin position="108"/>
        <end position="214"/>
    </location>
</feature>
<feature type="compositionally biased region" description="Basic and acidic residues" evidence="2">
    <location>
        <begin position="67"/>
        <end position="78"/>
    </location>
</feature>
<dbReference type="PANTHER" id="PTHR24347">
    <property type="entry name" value="SERINE/THREONINE-PROTEIN KINASE"/>
    <property type="match status" value="1"/>
</dbReference>
<reference evidence="5" key="2">
    <citation type="journal article" date="2014" name="Nat. Commun.">
        <title>The cavefish genome reveals candidate genes for eye loss.</title>
        <authorList>
            <person name="McGaugh S.E."/>
            <person name="Gross J.B."/>
            <person name="Aken B."/>
            <person name="Blin M."/>
            <person name="Borowsky R."/>
            <person name="Chalopin D."/>
            <person name="Hinaux H."/>
            <person name="Jeffery W.R."/>
            <person name="Keene A."/>
            <person name="Ma L."/>
            <person name="Minx P."/>
            <person name="Murphy D."/>
            <person name="O'Quin K.E."/>
            <person name="Retaux S."/>
            <person name="Rohner N."/>
            <person name="Searle S.M."/>
            <person name="Stahl B.A."/>
            <person name="Tabin C."/>
            <person name="Volff J.N."/>
            <person name="Yoshizawa M."/>
            <person name="Warren W.C."/>
        </authorList>
    </citation>
    <scope>NUCLEOTIDE SEQUENCE [LARGE SCALE GENOMIC DNA]</scope>
    <source>
        <strain evidence="5">female</strain>
    </source>
</reference>
<reference evidence="4" key="4">
    <citation type="submission" date="2025-09" db="UniProtKB">
        <authorList>
            <consortium name="Ensembl"/>
        </authorList>
    </citation>
    <scope>IDENTIFICATION</scope>
</reference>
<reference evidence="4" key="3">
    <citation type="submission" date="2025-08" db="UniProtKB">
        <authorList>
            <consortium name="Ensembl"/>
        </authorList>
    </citation>
    <scope>IDENTIFICATION</scope>
</reference>
<name>A0A3B1K491_ASTMX</name>
<evidence type="ECO:0000259" key="3">
    <source>
        <dbReference type="PROSITE" id="PS50011"/>
    </source>
</evidence>
<evidence type="ECO:0000313" key="5">
    <source>
        <dbReference type="Proteomes" id="UP000018467"/>
    </source>
</evidence>
<accession>A0A3B1K491</accession>
<dbReference type="GO" id="GO:0004672">
    <property type="term" value="F:protein kinase activity"/>
    <property type="evidence" value="ECO:0007669"/>
    <property type="project" value="InterPro"/>
</dbReference>
<keyword evidence="5" id="KW-1185">Reference proteome</keyword>
<evidence type="ECO:0000313" key="4">
    <source>
        <dbReference type="Ensembl" id="ENSAMXP00000048910.1"/>
    </source>
</evidence>
<protein>
    <recommendedName>
        <fullName evidence="3">Protein kinase domain-containing protein</fullName>
    </recommendedName>
</protein>
<feature type="compositionally biased region" description="Polar residues" evidence="2">
    <location>
        <begin position="47"/>
        <end position="66"/>
    </location>
</feature>
<organism evidence="4 5">
    <name type="scientific">Astyanax mexicanus</name>
    <name type="common">Blind cave fish</name>
    <name type="synonym">Astyanax fasciatus mexicanus</name>
    <dbReference type="NCBI Taxonomy" id="7994"/>
    <lineage>
        <taxon>Eukaryota</taxon>
        <taxon>Metazoa</taxon>
        <taxon>Chordata</taxon>
        <taxon>Craniata</taxon>
        <taxon>Vertebrata</taxon>
        <taxon>Euteleostomi</taxon>
        <taxon>Actinopterygii</taxon>
        <taxon>Neopterygii</taxon>
        <taxon>Teleostei</taxon>
        <taxon>Ostariophysi</taxon>
        <taxon>Characiformes</taxon>
        <taxon>Characoidei</taxon>
        <taxon>Acestrorhamphidae</taxon>
        <taxon>Acestrorhamphinae</taxon>
        <taxon>Astyanax</taxon>
    </lineage>
</organism>